<reference evidence="6 7" key="1">
    <citation type="submission" date="2016-07" db="EMBL/GenBank/DDBJ databases">
        <title>Pervasive Adenine N6-methylation of Active Genes in Fungi.</title>
        <authorList>
            <consortium name="DOE Joint Genome Institute"/>
            <person name="Mondo S.J."/>
            <person name="Dannebaum R.O."/>
            <person name="Kuo R.C."/>
            <person name="Labutti K."/>
            <person name="Haridas S."/>
            <person name="Kuo A."/>
            <person name="Salamov A."/>
            <person name="Ahrendt S.R."/>
            <person name="Lipzen A."/>
            <person name="Sullivan W."/>
            <person name="Andreopoulos W.B."/>
            <person name="Clum A."/>
            <person name="Lindquist E."/>
            <person name="Daum C."/>
            <person name="Ramamoorthy G.K."/>
            <person name="Gryganskyi A."/>
            <person name="Culley D."/>
            <person name="Magnuson J.K."/>
            <person name="James T.Y."/>
            <person name="O'Malley M.A."/>
            <person name="Stajich J.E."/>
            <person name="Spatafora J.W."/>
            <person name="Visel A."/>
            <person name="Grigoriev I.V."/>
        </authorList>
    </citation>
    <scope>NUCLEOTIDE SEQUENCE [LARGE SCALE GENOMIC DNA]</scope>
    <source>
        <strain evidence="6 7">CBS 931.73</strain>
    </source>
</reference>
<keyword evidence="7" id="KW-1185">Reference proteome</keyword>
<name>A0A1Y1Z999_9FUNG</name>
<keyword evidence="4" id="KW-0539">Nucleus</keyword>
<dbReference type="OrthoDB" id="3056235at2759"/>
<dbReference type="PANTHER" id="PTHR33572">
    <property type="entry name" value="SPORE DEVELOPMENT REGULATOR VOSA"/>
    <property type="match status" value="1"/>
</dbReference>
<evidence type="ECO:0000313" key="6">
    <source>
        <dbReference type="EMBL" id="ORY06597.1"/>
    </source>
</evidence>
<dbReference type="Gene3D" id="2.60.40.3960">
    <property type="entry name" value="Velvet domain"/>
    <property type="match status" value="1"/>
</dbReference>
<dbReference type="InterPro" id="IPR037525">
    <property type="entry name" value="Velvet_dom"/>
</dbReference>
<dbReference type="InterPro" id="IPR021740">
    <property type="entry name" value="Velvet"/>
</dbReference>
<evidence type="ECO:0000313" key="7">
    <source>
        <dbReference type="Proteomes" id="UP000193498"/>
    </source>
</evidence>
<dbReference type="PROSITE" id="PS51821">
    <property type="entry name" value="VELVET"/>
    <property type="match status" value="1"/>
</dbReference>
<dbReference type="STRING" id="1314790.A0A1Y1Z999"/>
<dbReference type="PANTHER" id="PTHR33572:SF3">
    <property type="entry name" value="VELVET COMPLEX SUBUNIT B"/>
    <property type="match status" value="1"/>
</dbReference>
<sequence length="193" mass="21674">MSGFGDRRRSIDPPPIVRLRMFDDEGRPIHSTQDLSFFSAHVDLWSEDCQESRILVVHPSTIPSTTSLPRTTVITLNAPNYARNLLGSLTSSAYHLFNVEGEPGVYFVFPDLSVRTEGRFTLRFLFFNLAQNCFGGASLVQAQVFSDPFTVYLAKDFPGGCEPTDLTRCFIKQGIRIPTRRTLLKPSTPEPEI</sequence>
<dbReference type="InParanoid" id="A0A1Y1Z999"/>
<comment type="caution">
    <text evidence="6">The sequence shown here is derived from an EMBL/GenBank/DDBJ whole genome shotgun (WGS) entry which is preliminary data.</text>
</comment>
<protein>
    <recommendedName>
        <fullName evidence="5">Velvet domain-containing protein</fullName>
    </recommendedName>
</protein>
<dbReference type="InterPro" id="IPR038491">
    <property type="entry name" value="Velvet_dom_sf"/>
</dbReference>
<accession>A0A1Y1Z999</accession>
<dbReference type="AlphaFoldDB" id="A0A1Y1Z999"/>
<dbReference type="Proteomes" id="UP000193498">
    <property type="component" value="Unassembled WGS sequence"/>
</dbReference>
<keyword evidence="2" id="KW-0805">Transcription regulation</keyword>
<evidence type="ECO:0000256" key="1">
    <source>
        <dbReference type="ARBA" id="ARBA00004123"/>
    </source>
</evidence>
<gene>
    <name evidence="6" type="ORF">K493DRAFT_310536</name>
</gene>
<dbReference type="GO" id="GO:0005634">
    <property type="term" value="C:nucleus"/>
    <property type="evidence" value="ECO:0007669"/>
    <property type="project" value="UniProtKB-SubCell"/>
</dbReference>
<dbReference type="EMBL" id="MCFE01000015">
    <property type="protein sequence ID" value="ORY06597.1"/>
    <property type="molecule type" value="Genomic_DNA"/>
</dbReference>
<evidence type="ECO:0000256" key="2">
    <source>
        <dbReference type="ARBA" id="ARBA00023015"/>
    </source>
</evidence>
<comment type="subcellular location">
    <subcellularLocation>
        <location evidence="1">Nucleus</location>
    </subcellularLocation>
</comment>
<evidence type="ECO:0000256" key="4">
    <source>
        <dbReference type="ARBA" id="ARBA00023242"/>
    </source>
</evidence>
<proteinExistence type="predicted"/>
<organism evidence="6 7">
    <name type="scientific">Basidiobolus meristosporus CBS 931.73</name>
    <dbReference type="NCBI Taxonomy" id="1314790"/>
    <lineage>
        <taxon>Eukaryota</taxon>
        <taxon>Fungi</taxon>
        <taxon>Fungi incertae sedis</taxon>
        <taxon>Zoopagomycota</taxon>
        <taxon>Entomophthoromycotina</taxon>
        <taxon>Basidiobolomycetes</taxon>
        <taxon>Basidiobolales</taxon>
        <taxon>Basidiobolaceae</taxon>
        <taxon>Basidiobolus</taxon>
    </lineage>
</organism>
<dbReference type="Pfam" id="PF11754">
    <property type="entry name" value="Velvet"/>
    <property type="match status" value="1"/>
</dbReference>
<keyword evidence="3" id="KW-0804">Transcription</keyword>
<evidence type="ECO:0000259" key="5">
    <source>
        <dbReference type="PROSITE" id="PS51821"/>
    </source>
</evidence>
<feature type="domain" description="Velvet" evidence="5">
    <location>
        <begin position="1"/>
        <end position="180"/>
    </location>
</feature>
<evidence type="ECO:0000256" key="3">
    <source>
        <dbReference type="ARBA" id="ARBA00023163"/>
    </source>
</evidence>